<name>G1P6L8_MYOLU</name>
<protein>
    <recommendedName>
        <fullName evidence="6">Ig-like domain-containing protein</fullName>
    </recommendedName>
</protein>
<dbReference type="AlphaFoldDB" id="G1P6L8"/>
<comment type="similarity">
    <text evidence="4">Belongs to the immunoglobulin superfamily. CEA family.</text>
</comment>
<evidence type="ECO:0000256" key="3">
    <source>
        <dbReference type="ARBA" id="ARBA00023319"/>
    </source>
</evidence>
<dbReference type="InterPro" id="IPR003599">
    <property type="entry name" value="Ig_sub"/>
</dbReference>
<dbReference type="HOGENOM" id="CLU_024555_2_1_1"/>
<dbReference type="eggNOG" id="ENOG502RXPD">
    <property type="taxonomic scope" value="Eukaryota"/>
</dbReference>
<dbReference type="STRING" id="59463.ENSMLUP00000005719"/>
<reference evidence="7" key="2">
    <citation type="submission" date="2025-08" db="UniProtKB">
        <authorList>
            <consortium name="Ensembl"/>
        </authorList>
    </citation>
    <scope>IDENTIFICATION</scope>
</reference>
<dbReference type="EMBL" id="AAPE02055699">
    <property type="status" value="NOT_ANNOTATED_CDS"/>
    <property type="molecule type" value="Genomic_DNA"/>
</dbReference>
<feature type="domain" description="Ig-like" evidence="6">
    <location>
        <begin position="31"/>
        <end position="121"/>
    </location>
</feature>
<dbReference type="InterPro" id="IPR007110">
    <property type="entry name" value="Ig-like_dom"/>
</dbReference>
<evidence type="ECO:0000256" key="1">
    <source>
        <dbReference type="ARBA" id="ARBA00022729"/>
    </source>
</evidence>
<dbReference type="PANTHER" id="PTHR44427">
    <property type="entry name" value="CARCINOEMBRYONIC ANTIGEN-RELATED CELL ADHESION MOLECULE 19"/>
    <property type="match status" value="1"/>
</dbReference>
<dbReference type="Proteomes" id="UP000001074">
    <property type="component" value="Unassembled WGS sequence"/>
</dbReference>
<dbReference type="SUPFAM" id="SSF48726">
    <property type="entry name" value="Immunoglobulin"/>
    <property type="match status" value="3"/>
</dbReference>
<evidence type="ECO:0000256" key="5">
    <source>
        <dbReference type="SAM" id="SignalP"/>
    </source>
</evidence>
<dbReference type="InterPro" id="IPR036179">
    <property type="entry name" value="Ig-like_dom_sf"/>
</dbReference>
<dbReference type="PANTHER" id="PTHR44427:SF1">
    <property type="entry name" value="CARCINOEMBRYONIC ANTIGEN-RELATED CELL ADHESION MOLECULE 1"/>
    <property type="match status" value="1"/>
</dbReference>
<feature type="signal peptide" evidence="5">
    <location>
        <begin position="1"/>
        <end position="34"/>
    </location>
</feature>
<dbReference type="Pfam" id="PF13927">
    <property type="entry name" value="Ig_3"/>
    <property type="match status" value="2"/>
</dbReference>
<sequence>MELLSAPICRGSVSWNWLLLAVSLLNFWSLPTTAQLSIVSTNAAEGQDVTLRICNMPHNAQGYMWYRGEGANFTHKIAGLGLFPGHRTGPAHSGREYINFDGSLVIKRVTLEDTGIYTVVVFLPEHKKEIGFGPLNVYERLRVPTLLTSNTTVKEHKDSVVLICSTNAVSIQWFFNGMTLWLTERMKLFWNDRILTIVPVIREDAGNYHCEVSNPISSAESEPVELDVKYFPSSFLKSPQRIHIQKLGNGNKSFLCFVASGPPAQTQERLVRVTFCDSTGKNSVVSPDVTQSTFHSSNINQNTGETGCEYQTWNNYFMFHLQKPTRVPTLLESNITVTGHDNTVVLNCYSTVILTQWFFNNMSLKSMKLSWNNRTLTIDPVRREDAGSYQCQVSNTISSAESEVVELDVKY</sequence>
<organism evidence="7 8">
    <name type="scientific">Myotis lucifugus</name>
    <name type="common">Little brown bat</name>
    <dbReference type="NCBI Taxonomy" id="59463"/>
    <lineage>
        <taxon>Eukaryota</taxon>
        <taxon>Metazoa</taxon>
        <taxon>Chordata</taxon>
        <taxon>Craniata</taxon>
        <taxon>Vertebrata</taxon>
        <taxon>Euteleostomi</taxon>
        <taxon>Mammalia</taxon>
        <taxon>Eutheria</taxon>
        <taxon>Laurasiatheria</taxon>
        <taxon>Chiroptera</taxon>
        <taxon>Yangochiroptera</taxon>
        <taxon>Vespertilionidae</taxon>
        <taxon>Myotis</taxon>
    </lineage>
</organism>
<dbReference type="PROSITE" id="PS50835">
    <property type="entry name" value="IG_LIKE"/>
    <property type="match status" value="3"/>
</dbReference>
<dbReference type="InterPro" id="IPR013106">
    <property type="entry name" value="Ig_V-set"/>
</dbReference>
<dbReference type="InParanoid" id="G1P6L8"/>
<dbReference type="Gene3D" id="2.60.40.10">
    <property type="entry name" value="Immunoglobulins"/>
    <property type="match status" value="3"/>
</dbReference>
<dbReference type="GeneTree" id="ENSGT01100000263479"/>
<dbReference type="GO" id="GO:1990782">
    <property type="term" value="F:protein tyrosine kinase binding"/>
    <property type="evidence" value="ECO:0007669"/>
    <property type="project" value="TreeGrafter"/>
</dbReference>
<dbReference type="Ensembl" id="ENSMLUT00000006264.2">
    <property type="protein sequence ID" value="ENSMLUP00000005719.2"/>
    <property type="gene ID" value="ENSMLUG00000027898.1"/>
</dbReference>
<dbReference type="FunFam" id="2.60.40.10:FF:000244">
    <property type="entry name" value="carcinoembryonic antigen-related cell adhesion molecule 16"/>
    <property type="match status" value="1"/>
</dbReference>
<dbReference type="SMART" id="SM00409">
    <property type="entry name" value="IG"/>
    <property type="match status" value="3"/>
</dbReference>
<dbReference type="InterPro" id="IPR050831">
    <property type="entry name" value="CEA_cell_adhesion"/>
</dbReference>
<feature type="chain" id="PRO_5003416766" description="Ig-like domain-containing protein" evidence="5">
    <location>
        <begin position="35"/>
        <end position="411"/>
    </location>
</feature>
<dbReference type="Pfam" id="PF07686">
    <property type="entry name" value="V-set"/>
    <property type="match status" value="1"/>
</dbReference>
<dbReference type="SMART" id="SM00408">
    <property type="entry name" value="IGc2"/>
    <property type="match status" value="3"/>
</dbReference>
<keyword evidence="1 5" id="KW-0732">Signal</keyword>
<dbReference type="GO" id="GO:0009986">
    <property type="term" value="C:cell surface"/>
    <property type="evidence" value="ECO:0007669"/>
    <property type="project" value="TreeGrafter"/>
</dbReference>
<reference evidence="7" key="3">
    <citation type="submission" date="2025-09" db="UniProtKB">
        <authorList>
            <consortium name="Ensembl"/>
        </authorList>
    </citation>
    <scope>IDENTIFICATION</scope>
</reference>
<keyword evidence="8" id="KW-1185">Reference proteome</keyword>
<dbReference type="GO" id="GO:0007165">
    <property type="term" value="P:signal transduction"/>
    <property type="evidence" value="ECO:0007669"/>
    <property type="project" value="TreeGrafter"/>
</dbReference>
<evidence type="ECO:0000256" key="2">
    <source>
        <dbReference type="ARBA" id="ARBA00023180"/>
    </source>
</evidence>
<keyword evidence="2" id="KW-0325">Glycoprotein</keyword>
<evidence type="ECO:0000313" key="7">
    <source>
        <dbReference type="Ensembl" id="ENSMLUP00000005719.2"/>
    </source>
</evidence>
<feature type="domain" description="Ig-like" evidence="6">
    <location>
        <begin position="324"/>
        <end position="408"/>
    </location>
</feature>
<dbReference type="InterPro" id="IPR003598">
    <property type="entry name" value="Ig_sub2"/>
</dbReference>
<evidence type="ECO:0000259" key="6">
    <source>
        <dbReference type="PROSITE" id="PS50835"/>
    </source>
</evidence>
<dbReference type="InterPro" id="IPR013783">
    <property type="entry name" value="Ig-like_fold"/>
</dbReference>
<dbReference type="GO" id="GO:0005886">
    <property type="term" value="C:plasma membrane"/>
    <property type="evidence" value="ECO:0007669"/>
    <property type="project" value="TreeGrafter"/>
</dbReference>
<proteinExistence type="inferred from homology"/>
<accession>G1P6L8</accession>
<dbReference type="GO" id="GO:0002682">
    <property type="term" value="P:regulation of immune system process"/>
    <property type="evidence" value="ECO:0007669"/>
    <property type="project" value="TreeGrafter"/>
</dbReference>
<keyword evidence="3" id="KW-0393">Immunoglobulin domain</keyword>
<evidence type="ECO:0000256" key="4">
    <source>
        <dbReference type="ARBA" id="ARBA00038222"/>
    </source>
</evidence>
<feature type="domain" description="Ig-like" evidence="6">
    <location>
        <begin position="144"/>
        <end position="227"/>
    </location>
</feature>
<reference evidence="7 8" key="1">
    <citation type="journal article" date="2011" name="Nature">
        <title>A high-resolution map of human evolutionary constraint using 29 mammals.</title>
        <authorList>
            <person name="Lindblad-Toh K."/>
            <person name="Garber M."/>
            <person name="Zuk O."/>
            <person name="Lin M.F."/>
            <person name="Parker B.J."/>
            <person name="Washietl S."/>
            <person name="Kheradpour P."/>
            <person name="Ernst J."/>
            <person name="Jordan G."/>
            <person name="Mauceli E."/>
            <person name="Ward L.D."/>
            <person name="Lowe C.B."/>
            <person name="Holloway A.K."/>
            <person name="Clamp M."/>
            <person name="Gnerre S."/>
            <person name="Alfoldi J."/>
            <person name="Beal K."/>
            <person name="Chang J."/>
            <person name="Clawson H."/>
            <person name="Cuff J."/>
            <person name="Di Palma F."/>
            <person name="Fitzgerald S."/>
            <person name="Flicek P."/>
            <person name="Guttman M."/>
            <person name="Hubisz M.J."/>
            <person name="Jaffe D.B."/>
            <person name="Jungreis I."/>
            <person name="Kent W.J."/>
            <person name="Kostka D."/>
            <person name="Lara M."/>
            <person name="Martins A.L."/>
            <person name="Massingham T."/>
            <person name="Moltke I."/>
            <person name="Raney B.J."/>
            <person name="Rasmussen M.D."/>
            <person name="Robinson J."/>
            <person name="Stark A."/>
            <person name="Vilella A.J."/>
            <person name="Wen J."/>
            <person name="Xie X."/>
            <person name="Zody M.C."/>
            <person name="Baldwin J."/>
            <person name="Bloom T."/>
            <person name="Chin C.W."/>
            <person name="Heiman D."/>
            <person name="Nicol R."/>
            <person name="Nusbaum C."/>
            <person name="Young S."/>
            <person name="Wilkinson J."/>
            <person name="Worley K.C."/>
            <person name="Kovar C.L."/>
            <person name="Muzny D.M."/>
            <person name="Gibbs R.A."/>
            <person name="Cree A."/>
            <person name="Dihn H.H."/>
            <person name="Fowler G."/>
            <person name="Jhangiani S."/>
            <person name="Joshi V."/>
            <person name="Lee S."/>
            <person name="Lewis L.R."/>
            <person name="Nazareth L.V."/>
            <person name="Okwuonu G."/>
            <person name="Santibanez J."/>
            <person name="Warren W.C."/>
            <person name="Mardis E.R."/>
            <person name="Weinstock G.M."/>
            <person name="Wilson R.K."/>
            <person name="Delehaunty K."/>
            <person name="Dooling D."/>
            <person name="Fronik C."/>
            <person name="Fulton L."/>
            <person name="Fulton B."/>
            <person name="Graves T."/>
            <person name="Minx P."/>
            <person name="Sodergren E."/>
            <person name="Birney E."/>
            <person name="Margulies E.H."/>
            <person name="Herrero J."/>
            <person name="Green E.D."/>
            <person name="Haussler D."/>
            <person name="Siepel A."/>
            <person name="Goldman N."/>
            <person name="Pollard K.S."/>
            <person name="Pedersen J.S."/>
            <person name="Lander E.S."/>
            <person name="Kellis M."/>
        </authorList>
    </citation>
    <scope>NUCLEOTIDE SEQUENCE [LARGE SCALE GENOMIC DNA]</scope>
</reference>
<evidence type="ECO:0000313" key="8">
    <source>
        <dbReference type="Proteomes" id="UP000001074"/>
    </source>
</evidence>